<sequence>MAARAPVDNQPCLQQGKSSGPRTTKTSIPTFEDEAFEFESILGGN</sequence>
<evidence type="ECO:0000313" key="2">
    <source>
        <dbReference type="EMBL" id="GKV24869.1"/>
    </source>
</evidence>
<protein>
    <submittedName>
        <fullName evidence="2">Uncharacterized protein</fullName>
    </submittedName>
</protein>
<comment type="caution">
    <text evidence="2">The sequence shown here is derived from an EMBL/GenBank/DDBJ whole genome shotgun (WGS) entry which is preliminary data.</text>
</comment>
<proteinExistence type="predicted"/>
<accession>A0AAV5KK21</accession>
<dbReference type="AlphaFoldDB" id="A0AAV5KK21"/>
<dbReference type="Proteomes" id="UP001054252">
    <property type="component" value="Unassembled WGS sequence"/>
</dbReference>
<evidence type="ECO:0000256" key="1">
    <source>
        <dbReference type="SAM" id="MobiDB-lite"/>
    </source>
</evidence>
<feature type="region of interest" description="Disordered" evidence="1">
    <location>
        <begin position="1"/>
        <end position="29"/>
    </location>
</feature>
<reference evidence="2 3" key="1">
    <citation type="journal article" date="2021" name="Commun. Biol.">
        <title>The genome of Shorea leprosula (Dipterocarpaceae) highlights the ecological relevance of drought in aseasonal tropical rainforests.</title>
        <authorList>
            <person name="Ng K.K.S."/>
            <person name="Kobayashi M.J."/>
            <person name="Fawcett J.A."/>
            <person name="Hatakeyama M."/>
            <person name="Paape T."/>
            <person name="Ng C.H."/>
            <person name="Ang C.C."/>
            <person name="Tnah L.H."/>
            <person name="Lee C.T."/>
            <person name="Nishiyama T."/>
            <person name="Sese J."/>
            <person name="O'Brien M.J."/>
            <person name="Copetti D."/>
            <person name="Mohd Noor M.I."/>
            <person name="Ong R.C."/>
            <person name="Putra M."/>
            <person name="Sireger I.Z."/>
            <person name="Indrioko S."/>
            <person name="Kosugi Y."/>
            <person name="Izuno A."/>
            <person name="Isagi Y."/>
            <person name="Lee S.L."/>
            <person name="Shimizu K.K."/>
        </authorList>
    </citation>
    <scope>NUCLEOTIDE SEQUENCE [LARGE SCALE GENOMIC DNA]</scope>
    <source>
        <strain evidence="2">214</strain>
    </source>
</reference>
<organism evidence="2 3">
    <name type="scientific">Rubroshorea leprosula</name>
    <dbReference type="NCBI Taxonomy" id="152421"/>
    <lineage>
        <taxon>Eukaryota</taxon>
        <taxon>Viridiplantae</taxon>
        <taxon>Streptophyta</taxon>
        <taxon>Embryophyta</taxon>
        <taxon>Tracheophyta</taxon>
        <taxon>Spermatophyta</taxon>
        <taxon>Magnoliopsida</taxon>
        <taxon>eudicotyledons</taxon>
        <taxon>Gunneridae</taxon>
        <taxon>Pentapetalae</taxon>
        <taxon>rosids</taxon>
        <taxon>malvids</taxon>
        <taxon>Malvales</taxon>
        <taxon>Dipterocarpaceae</taxon>
        <taxon>Rubroshorea</taxon>
    </lineage>
</organism>
<name>A0AAV5KK21_9ROSI</name>
<dbReference type="EMBL" id="BPVZ01000067">
    <property type="protein sequence ID" value="GKV24869.1"/>
    <property type="molecule type" value="Genomic_DNA"/>
</dbReference>
<evidence type="ECO:0000313" key="3">
    <source>
        <dbReference type="Proteomes" id="UP001054252"/>
    </source>
</evidence>
<feature type="compositionally biased region" description="Polar residues" evidence="1">
    <location>
        <begin position="11"/>
        <end position="29"/>
    </location>
</feature>
<keyword evidence="3" id="KW-1185">Reference proteome</keyword>
<gene>
    <name evidence="2" type="ORF">SLEP1_g34417</name>
</gene>